<evidence type="ECO:0000259" key="1">
    <source>
        <dbReference type="Pfam" id="PF18511"/>
    </source>
</evidence>
<evidence type="ECO:0000313" key="2">
    <source>
        <dbReference type="EMBL" id="WJZ80538.1"/>
    </source>
</evidence>
<reference evidence="2 3" key="1">
    <citation type="journal article" date="2023" name="Hortic Res">
        <title>The complete reference genome for grapevine (Vitis vinifera L.) genetics and breeding.</title>
        <authorList>
            <person name="Shi X."/>
            <person name="Cao S."/>
            <person name="Wang X."/>
            <person name="Huang S."/>
            <person name="Wang Y."/>
            <person name="Liu Z."/>
            <person name="Liu W."/>
            <person name="Leng X."/>
            <person name="Peng Y."/>
            <person name="Wang N."/>
            <person name="Wang Y."/>
            <person name="Ma Z."/>
            <person name="Xu X."/>
            <person name="Zhang F."/>
            <person name="Xue H."/>
            <person name="Zhong H."/>
            <person name="Wang Y."/>
            <person name="Zhang K."/>
            <person name="Velt A."/>
            <person name="Avia K."/>
            <person name="Holtgrawe D."/>
            <person name="Grimplet J."/>
            <person name="Matus J.T."/>
            <person name="Ware D."/>
            <person name="Wu X."/>
            <person name="Wang H."/>
            <person name="Liu C."/>
            <person name="Fang Y."/>
            <person name="Rustenholz C."/>
            <person name="Cheng Z."/>
            <person name="Xiao H."/>
            <person name="Zhou Y."/>
        </authorList>
    </citation>
    <scope>NUCLEOTIDE SEQUENCE [LARGE SCALE GENOMIC DNA]</scope>
    <source>
        <strain evidence="3">cv. Pinot noir / PN40024</strain>
        <tissue evidence="2">Leaf</tissue>
    </source>
</reference>
<sequence>MAGVEGAFGVCINEALTDNELQAVLAKLQSHKDKEVFGLVCKRWLHLQSTERKKLCAKAGPLMLRKMAVRFLRLVELNLL</sequence>
<dbReference type="InterPro" id="IPR041567">
    <property type="entry name" value="COI1_F-box"/>
</dbReference>
<accession>A0ABY9BCI3</accession>
<organism evidence="2 3">
    <name type="scientific">Vitis vinifera</name>
    <name type="common">Grape</name>
    <dbReference type="NCBI Taxonomy" id="29760"/>
    <lineage>
        <taxon>Eukaryota</taxon>
        <taxon>Viridiplantae</taxon>
        <taxon>Streptophyta</taxon>
        <taxon>Embryophyta</taxon>
        <taxon>Tracheophyta</taxon>
        <taxon>Spermatophyta</taxon>
        <taxon>Magnoliopsida</taxon>
        <taxon>eudicotyledons</taxon>
        <taxon>Gunneridae</taxon>
        <taxon>Pentapetalae</taxon>
        <taxon>rosids</taxon>
        <taxon>Vitales</taxon>
        <taxon>Vitaceae</taxon>
        <taxon>Viteae</taxon>
        <taxon>Vitis</taxon>
    </lineage>
</organism>
<feature type="domain" description="COI1 F-box" evidence="1">
    <location>
        <begin position="15"/>
        <end position="53"/>
    </location>
</feature>
<dbReference type="Pfam" id="PF18511">
    <property type="entry name" value="F-box_5"/>
    <property type="match status" value="1"/>
</dbReference>
<evidence type="ECO:0000313" key="3">
    <source>
        <dbReference type="Proteomes" id="UP001227230"/>
    </source>
</evidence>
<gene>
    <name evidence="2" type="ORF">VitviT2T_000449</name>
</gene>
<proteinExistence type="predicted"/>
<dbReference type="EMBL" id="CP126648">
    <property type="protein sequence ID" value="WJZ80538.1"/>
    <property type="molecule type" value="Genomic_DNA"/>
</dbReference>
<dbReference type="Proteomes" id="UP001227230">
    <property type="component" value="Chromosome 1"/>
</dbReference>
<keyword evidence="3" id="KW-1185">Reference proteome</keyword>
<name>A0ABY9BCI3_VITVI</name>
<protein>
    <recommendedName>
        <fullName evidence="1">COI1 F-box domain-containing protein</fullName>
    </recommendedName>
</protein>
<dbReference type="Gene3D" id="1.20.1280.50">
    <property type="match status" value="1"/>
</dbReference>